<dbReference type="Pfam" id="PF10601">
    <property type="entry name" value="zf-LITAF-like"/>
    <property type="match status" value="1"/>
</dbReference>
<evidence type="ECO:0000256" key="4">
    <source>
        <dbReference type="ARBA" id="ARBA00005975"/>
    </source>
</evidence>
<proteinExistence type="inferred from homology"/>
<keyword evidence="9" id="KW-1133">Transmembrane helix</keyword>
<accession>A0A914HAG4</accession>
<dbReference type="GO" id="GO:0031902">
    <property type="term" value="C:late endosome membrane"/>
    <property type="evidence" value="ECO:0007669"/>
    <property type="project" value="UniProtKB-SubCell"/>
</dbReference>
<evidence type="ECO:0000256" key="5">
    <source>
        <dbReference type="ARBA" id="ARBA00022723"/>
    </source>
</evidence>
<name>A0A914HAG4_GLORO</name>
<evidence type="ECO:0000256" key="2">
    <source>
        <dbReference type="ARBA" id="ARBA00004481"/>
    </source>
</evidence>
<keyword evidence="7 9" id="KW-0472">Membrane</keyword>
<protein>
    <submittedName>
        <fullName evidence="12">LITAF domain-containing protein</fullName>
    </submittedName>
</protein>
<evidence type="ECO:0000313" key="11">
    <source>
        <dbReference type="Proteomes" id="UP000887572"/>
    </source>
</evidence>
<evidence type="ECO:0000313" key="12">
    <source>
        <dbReference type="WBParaSite" id="Gr19_v10_g14768.t1"/>
    </source>
</evidence>
<evidence type="ECO:0000256" key="3">
    <source>
        <dbReference type="ARBA" id="ARBA00004630"/>
    </source>
</evidence>
<dbReference type="AlphaFoldDB" id="A0A914HAG4"/>
<organism evidence="11 12">
    <name type="scientific">Globodera rostochiensis</name>
    <name type="common">Golden nematode worm</name>
    <name type="synonym">Heterodera rostochiensis</name>
    <dbReference type="NCBI Taxonomy" id="31243"/>
    <lineage>
        <taxon>Eukaryota</taxon>
        <taxon>Metazoa</taxon>
        <taxon>Ecdysozoa</taxon>
        <taxon>Nematoda</taxon>
        <taxon>Chromadorea</taxon>
        <taxon>Rhabditida</taxon>
        <taxon>Tylenchina</taxon>
        <taxon>Tylenchomorpha</taxon>
        <taxon>Tylenchoidea</taxon>
        <taxon>Heteroderidae</taxon>
        <taxon>Heteroderinae</taxon>
        <taxon>Globodera</taxon>
    </lineage>
</organism>
<evidence type="ECO:0000256" key="7">
    <source>
        <dbReference type="ARBA" id="ARBA00023136"/>
    </source>
</evidence>
<comment type="subcellular location">
    <subcellularLocation>
        <location evidence="2">Endosome membrane</location>
        <topology evidence="2">Peripheral membrane protein</topology>
    </subcellularLocation>
    <subcellularLocation>
        <location evidence="1">Late endosome membrane</location>
    </subcellularLocation>
    <subcellularLocation>
        <location evidence="3">Lysosome membrane</location>
        <topology evidence="3">Peripheral membrane protein</topology>
        <orientation evidence="3">Cytoplasmic side</orientation>
    </subcellularLocation>
</comment>
<dbReference type="WBParaSite" id="Gr19_v10_g14768.t1">
    <property type="protein sequence ID" value="Gr19_v10_g14768.t1"/>
    <property type="gene ID" value="Gr19_v10_g14768"/>
</dbReference>
<keyword evidence="5" id="KW-0479">Metal-binding</keyword>
<sequence length="127" mass="14399">MVAQPSPAKRSMCDRSMDRGTGPVEDGAVRICVFRWLEVNAQLEELPTDWVEDVDQPMAPLGKYPQPIDCPHCHKKTTTVVRPVCGLLAWLLCIFLAIWCVCCCDSFKDMEHYCSQCNGFVGKYKRL</sequence>
<dbReference type="InterPro" id="IPR006629">
    <property type="entry name" value="LITAF"/>
</dbReference>
<reference evidence="12" key="1">
    <citation type="submission" date="2022-11" db="UniProtKB">
        <authorList>
            <consortium name="WormBaseParasite"/>
        </authorList>
    </citation>
    <scope>IDENTIFICATION</scope>
</reference>
<dbReference type="Proteomes" id="UP000887572">
    <property type="component" value="Unplaced"/>
</dbReference>
<keyword evidence="11" id="KW-1185">Reference proteome</keyword>
<evidence type="ECO:0000256" key="9">
    <source>
        <dbReference type="SAM" id="Phobius"/>
    </source>
</evidence>
<dbReference type="PANTHER" id="PTHR23292">
    <property type="entry name" value="LIPOPOLYSACCHARIDE-INDUCED TUMOR NECROSIS FACTOR-ALPHA FACTOR"/>
    <property type="match status" value="1"/>
</dbReference>
<evidence type="ECO:0000256" key="1">
    <source>
        <dbReference type="ARBA" id="ARBA00004414"/>
    </source>
</evidence>
<dbReference type="InterPro" id="IPR037519">
    <property type="entry name" value="LITAF_fam"/>
</dbReference>
<dbReference type="GO" id="GO:0005765">
    <property type="term" value="C:lysosomal membrane"/>
    <property type="evidence" value="ECO:0007669"/>
    <property type="project" value="UniProtKB-SubCell"/>
</dbReference>
<dbReference type="GO" id="GO:0008270">
    <property type="term" value="F:zinc ion binding"/>
    <property type="evidence" value="ECO:0007669"/>
    <property type="project" value="TreeGrafter"/>
</dbReference>
<keyword evidence="6" id="KW-0862">Zinc</keyword>
<dbReference type="SMART" id="SM00714">
    <property type="entry name" value="LITAF"/>
    <property type="match status" value="1"/>
</dbReference>
<evidence type="ECO:0000259" key="10">
    <source>
        <dbReference type="PROSITE" id="PS51837"/>
    </source>
</evidence>
<keyword evidence="9" id="KW-0812">Transmembrane</keyword>
<dbReference type="PROSITE" id="PS51837">
    <property type="entry name" value="LITAF"/>
    <property type="match status" value="1"/>
</dbReference>
<comment type="similarity">
    <text evidence="4">Belongs to the CDIP1/LITAF family.</text>
</comment>
<evidence type="ECO:0000256" key="6">
    <source>
        <dbReference type="ARBA" id="ARBA00022833"/>
    </source>
</evidence>
<feature type="region of interest" description="Disordered" evidence="8">
    <location>
        <begin position="1"/>
        <end position="21"/>
    </location>
</feature>
<feature type="domain" description="LITAF" evidence="10">
    <location>
        <begin position="50"/>
        <end position="126"/>
    </location>
</feature>
<evidence type="ECO:0000256" key="8">
    <source>
        <dbReference type="SAM" id="MobiDB-lite"/>
    </source>
</evidence>
<dbReference type="PANTHER" id="PTHR23292:SF6">
    <property type="entry name" value="FI16602P1-RELATED"/>
    <property type="match status" value="1"/>
</dbReference>
<feature type="transmembrane region" description="Helical" evidence="9">
    <location>
        <begin position="80"/>
        <end position="99"/>
    </location>
</feature>